<feature type="compositionally biased region" description="Low complexity" evidence="2">
    <location>
        <begin position="717"/>
        <end position="729"/>
    </location>
</feature>
<feature type="region of interest" description="Disordered" evidence="2">
    <location>
        <begin position="590"/>
        <end position="612"/>
    </location>
</feature>
<proteinExistence type="predicted"/>
<comment type="caution">
    <text evidence="3">The sequence shown here is derived from an EMBL/GenBank/DDBJ whole genome shotgun (WGS) entry which is preliminary data.</text>
</comment>
<evidence type="ECO:0000256" key="2">
    <source>
        <dbReference type="SAM" id="MobiDB-lite"/>
    </source>
</evidence>
<feature type="compositionally biased region" description="Acidic residues" evidence="2">
    <location>
        <begin position="733"/>
        <end position="743"/>
    </location>
</feature>
<feature type="region of interest" description="Disordered" evidence="2">
    <location>
        <begin position="717"/>
        <end position="743"/>
    </location>
</feature>
<feature type="compositionally biased region" description="Basic and acidic residues" evidence="2">
    <location>
        <begin position="590"/>
        <end position="599"/>
    </location>
</feature>
<feature type="region of interest" description="Disordered" evidence="2">
    <location>
        <begin position="73"/>
        <end position="127"/>
    </location>
</feature>
<feature type="compositionally biased region" description="Basic residues" evidence="2">
    <location>
        <begin position="118"/>
        <end position="127"/>
    </location>
</feature>
<dbReference type="VEuPathDB" id="FungiDB:PC110_g20537"/>
<name>A0A8T1LK29_9STRA</name>
<evidence type="ECO:0000256" key="1">
    <source>
        <dbReference type="SAM" id="Coils"/>
    </source>
</evidence>
<dbReference type="AlphaFoldDB" id="A0A8T1LK29"/>
<gene>
    <name evidence="3" type="ORF">PC115_g1954</name>
</gene>
<protein>
    <submittedName>
        <fullName evidence="3">Uncharacterized protein</fullName>
    </submittedName>
</protein>
<evidence type="ECO:0000313" key="4">
    <source>
        <dbReference type="Proteomes" id="UP000774804"/>
    </source>
</evidence>
<accession>A0A8T1LK29</accession>
<keyword evidence="1" id="KW-0175">Coiled coil</keyword>
<reference evidence="3" key="1">
    <citation type="submission" date="2018-10" db="EMBL/GenBank/DDBJ databases">
        <title>Effector identification in a new, highly contiguous assembly of the strawberry crown rot pathogen Phytophthora cactorum.</title>
        <authorList>
            <person name="Armitage A.D."/>
            <person name="Nellist C.F."/>
            <person name="Bates H."/>
            <person name="Vickerstaff R.J."/>
            <person name="Harrison R.J."/>
        </authorList>
    </citation>
    <scope>NUCLEOTIDE SEQUENCE</scope>
    <source>
        <strain evidence="3">4032</strain>
    </source>
</reference>
<dbReference type="EMBL" id="RCMI01000026">
    <property type="protein sequence ID" value="KAG2941517.1"/>
    <property type="molecule type" value="Genomic_DNA"/>
</dbReference>
<organism evidence="3 4">
    <name type="scientific">Phytophthora cactorum</name>
    <dbReference type="NCBI Taxonomy" id="29920"/>
    <lineage>
        <taxon>Eukaryota</taxon>
        <taxon>Sar</taxon>
        <taxon>Stramenopiles</taxon>
        <taxon>Oomycota</taxon>
        <taxon>Peronosporomycetes</taxon>
        <taxon>Peronosporales</taxon>
        <taxon>Peronosporaceae</taxon>
        <taxon>Phytophthora</taxon>
    </lineage>
</organism>
<dbReference type="Proteomes" id="UP000774804">
    <property type="component" value="Unassembled WGS sequence"/>
</dbReference>
<evidence type="ECO:0000313" key="3">
    <source>
        <dbReference type="EMBL" id="KAG2941517.1"/>
    </source>
</evidence>
<feature type="coiled-coil region" evidence="1">
    <location>
        <begin position="337"/>
        <end position="371"/>
    </location>
</feature>
<sequence>MMRQQIYSSPRLELDEEILEEESRRFNSDDDSEGDGIDLEGYEEYLEHLKSKSANRPCSARVVRPLTTESPQFFMTNADNPVPTRPARPLSARPRMRSTPKSSLDDGTLNGSYSRPNGMRRKRQGGKLVHARIRAVYNDVGRSSFPMKQMAAPYSTTSALSSKSRGLQEADMHDEYYRLLDSESELKAALLQEQQKRVKAVAHVRRLEEVIAMKDKKIESLLHAKSVGADRSMGTTRSVGQREMAGRDRQLHAITQKLKQKLAQQSQLLGSYEEAMQSLRSGVKSTNLMELEEERSQLYQELRHQQILLDQQRFEWETHQQKLVAFAEAEGNNKLQVAKLQQETKTIAYEKRKLEQEVGYLKSRVEQLQSNLTLEQRKRTYDREFSDSVGKHAFSPPTQKVMLAQALEEMKKFMRREKMASIKQEKLKSPKTGVHTSRLNTLSPQAASKASTLSSVPTISSATKTTTFSMASPSPPRNTASTCSLGVAARPAVSNTESASGNGYHSSEIDSVPAAATITVPVAIARLTYQDQEDKLASKQQTDRNGFIIEEPKAALVVLPGGRNLEDQPIDISQSDKDVDFAHTDLIQESHHAENHKPSSVDADPGRYQQSGGVPCTTAGGVHNADQTTDEEMDAIQQQKLASIASVLGLDIADDPDSELSSIDMLDDAQHLRSDPEMNSIDDAADAALINFEVSKEETGDVEVKALPVAVEVVAQEEAQGEEGQSSQSLDDLYAEDFLDTSM</sequence>